<evidence type="ECO:0000313" key="2">
    <source>
        <dbReference type="Proteomes" id="UP000484381"/>
    </source>
</evidence>
<sequence length="306" mass="33741">MTMQPTTQQLDIFADSRDVMLRNDVLAPLERRDAVAARASLEQLAGEYPDDGTLPALAVLVRELESGSITPFADHASLAIARRHLDDEVVPAARRVLPVQTVQSWLAPSWRTLARRAASLPFRGADAGDHTGSHAAPLWLLAGDGAAACTAIEGIESWWRIPTPLAWMTEARYRTGGLDAAWPLLAELAWLAPARFAMLLPVLGDASLDALRRRFDAEFPGTGEVDDYAWFAAWLLLVKPALAGRLGEARVRRDQAASRAMVLLGEILRREHEGDQHELVSLRQELSRLHAGLFDSYIATRKVQHR</sequence>
<dbReference type="AlphaFoldDB" id="A0A7X1N9R2"/>
<protein>
    <submittedName>
        <fullName evidence="1">Uncharacterized protein</fullName>
    </submittedName>
</protein>
<proteinExistence type="predicted"/>
<evidence type="ECO:0000313" key="1">
    <source>
        <dbReference type="EMBL" id="MPW18009.1"/>
    </source>
</evidence>
<reference evidence="1 2" key="1">
    <citation type="submission" date="2019-10" db="EMBL/GenBank/DDBJ databases">
        <title>Paraburkholderia sp. isolated from nodules of Mimosa pudica from Brazilian Atlantic Forest soils.</title>
        <authorList>
            <person name="Paulitsch F."/>
            <person name="Hungria M."/>
            <person name="Dall'Agnol R."/>
        </authorList>
    </citation>
    <scope>NUCLEOTIDE SEQUENCE [LARGE SCALE GENOMIC DNA]</scope>
    <source>
        <strain evidence="1 2">CNPSo 3157</strain>
    </source>
</reference>
<dbReference type="Proteomes" id="UP000484381">
    <property type="component" value="Unassembled WGS sequence"/>
</dbReference>
<accession>A0A7X1N9R2</accession>
<keyword evidence="2" id="KW-1185">Reference proteome</keyword>
<organism evidence="1 2">
    <name type="scientific">Paraburkholderia franconis</name>
    <dbReference type="NCBI Taxonomy" id="2654983"/>
    <lineage>
        <taxon>Bacteria</taxon>
        <taxon>Pseudomonadati</taxon>
        <taxon>Pseudomonadota</taxon>
        <taxon>Betaproteobacteria</taxon>
        <taxon>Burkholderiales</taxon>
        <taxon>Burkholderiaceae</taxon>
        <taxon>Paraburkholderia</taxon>
    </lineage>
</organism>
<comment type="caution">
    <text evidence="1">The sequence shown here is derived from an EMBL/GenBank/DDBJ whole genome shotgun (WGS) entry which is preliminary data.</text>
</comment>
<dbReference type="EMBL" id="WHNP01000011">
    <property type="protein sequence ID" value="MPW18009.1"/>
    <property type="molecule type" value="Genomic_DNA"/>
</dbReference>
<gene>
    <name evidence="1" type="ORF">GCT13_13935</name>
</gene>
<name>A0A7X1N9R2_9BURK</name>